<dbReference type="Proteomes" id="UP000711995">
    <property type="component" value="Unassembled WGS sequence"/>
</dbReference>
<sequence length="341" mass="39854">MNTKLTEEKLKINLQFYYYLKQLVKIKLNDKQLLAILEIAGLPVINNNTLQDSLKSMHALIEKLFSKSKKKESQYGMLYDLLLTIDNTGYYNLFLFSLKLYSIKNWLLEKAKIHGRFDITKLNKMDTLSLTYDKHTLFTPYMTRVSGALLALFFFEDLHSENNWINQSESDLLHYLQELAYTIKNLGVEANQIFMLLLNESINQSIKSSSGSNYEDRLYRKLLEIGLPANSIEKKHDEADSSTEFDFFFYYKNRSYGISAKRTLRERYKQFLKTNQMSNLDVMIEVTLGSDLSKEKALTIRNYGVYLFIADEIYQENTILQNINGVYSTKDLTCELLETLK</sequence>
<dbReference type="RefSeq" id="WP_167701197.1">
    <property type="nucleotide sequence ID" value="NZ_CP118179.1"/>
</dbReference>
<accession>A0A968GC02</accession>
<evidence type="ECO:0000313" key="2">
    <source>
        <dbReference type="Proteomes" id="UP000711995"/>
    </source>
</evidence>
<dbReference type="EMBL" id="JAATLJ010000006">
    <property type="protein sequence ID" value="NIZ41575.1"/>
    <property type="molecule type" value="Genomic_DNA"/>
</dbReference>
<reference evidence="1 2" key="1">
    <citation type="submission" date="2020-03" db="EMBL/GenBank/DDBJ databases">
        <title>Spirochaetal bacteria isolated from arthropods constitute a novel genus Entomospira genus novum within the order Spirochaetales.</title>
        <authorList>
            <person name="Grana-Miraglia L."/>
            <person name="Sikutova S."/>
            <person name="Fingerle V."/>
            <person name="Sing A."/>
            <person name="Castillo-Ramirez S."/>
            <person name="Margos G."/>
            <person name="Rudolf I."/>
        </authorList>
    </citation>
    <scope>NUCLEOTIDE SEQUENCE [LARGE SCALE GENOMIC DNA]</scope>
    <source>
        <strain evidence="1 2">BR193</strain>
    </source>
</reference>
<keyword evidence="2" id="KW-1185">Reference proteome</keyword>
<organism evidence="1 2">
    <name type="scientific">Entomospira entomophila</name>
    <dbReference type="NCBI Taxonomy" id="2719988"/>
    <lineage>
        <taxon>Bacteria</taxon>
        <taxon>Pseudomonadati</taxon>
        <taxon>Spirochaetota</taxon>
        <taxon>Spirochaetia</taxon>
        <taxon>Spirochaetales</taxon>
        <taxon>Spirochaetaceae</taxon>
        <taxon>Entomospira</taxon>
    </lineage>
</organism>
<evidence type="ECO:0000313" key="1">
    <source>
        <dbReference type="EMBL" id="NIZ41575.1"/>
    </source>
</evidence>
<dbReference type="AlphaFoldDB" id="A0A968GC02"/>
<dbReference type="Gene3D" id="3.40.91.80">
    <property type="match status" value="1"/>
</dbReference>
<comment type="caution">
    <text evidence="1">The sequence shown here is derived from an EMBL/GenBank/DDBJ whole genome shotgun (WGS) entry which is preliminary data.</text>
</comment>
<protein>
    <submittedName>
        <fullName evidence="1">Uncharacterized protein</fullName>
    </submittedName>
</protein>
<name>A0A968GC02_9SPIO</name>
<gene>
    <name evidence="1" type="ORF">HCT14_08635</name>
</gene>
<dbReference type="InterPro" id="IPR038365">
    <property type="entry name" value="EcoRII_C_sf"/>
</dbReference>
<proteinExistence type="predicted"/>